<feature type="compositionally biased region" description="Pro residues" evidence="1">
    <location>
        <begin position="66"/>
        <end position="81"/>
    </location>
</feature>
<dbReference type="AlphaFoldDB" id="A0A182XED0"/>
<organism evidence="2 3">
    <name type="scientific">Anopheles quadriannulatus</name>
    <name type="common">Mosquito</name>
    <dbReference type="NCBI Taxonomy" id="34691"/>
    <lineage>
        <taxon>Eukaryota</taxon>
        <taxon>Metazoa</taxon>
        <taxon>Ecdysozoa</taxon>
        <taxon>Arthropoda</taxon>
        <taxon>Hexapoda</taxon>
        <taxon>Insecta</taxon>
        <taxon>Pterygota</taxon>
        <taxon>Neoptera</taxon>
        <taxon>Endopterygota</taxon>
        <taxon>Diptera</taxon>
        <taxon>Nematocera</taxon>
        <taxon>Culicoidea</taxon>
        <taxon>Culicidae</taxon>
        <taxon>Anophelinae</taxon>
        <taxon>Anopheles</taxon>
    </lineage>
</organism>
<name>A0A182XED0_ANOQN</name>
<evidence type="ECO:0000313" key="3">
    <source>
        <dbReference type="Proteomes" id="UP000076407"/>
    </source>
</evidence>
<proteinExistence type="predicted"/>
<feature type="region of interest" description="Disordered" evidence="1">
    <location>
        <begin position="61"/>
        <end position="85"/>
    </location>
</feature>
<dbReference type="EnsemblMetazoa" id="AQUA008183-RA">
    <property type="protein sequence ID" value="AQUA008183-PA"/>
    <property type="gene ID" value="AQUA008183"/>
</dbReference>
<dbReference type="VEuPathDB" id="VectorBase:AQUA008183"/>
<sequence>MRNCASSSTITISGVVTAEGWGLLLPVVAPTTTNEPPAADYHRDWQVSSFLCRSSVFGPPVEGGRPPGPGVPPPPPPPPPITTSGPFVGVEAPLCDPTFIGPGVPPDEPGGGGPTPGGPPPLPGGAAPGGSRWCGGGPCCCCPCGPCGPCCCCCCWGGGTGLGSLPRKCTADWAAYSRDAFASSARYASISGL</sequence>
<feature type="region of interest" description="Disordered" evidence="1">
    <location>
        <begin position="99"/>
        <end position="124"/>
    </location>
</feature>
<evidence type="ECO:0000313" key="2">
    <source>
        <dbReference type="EnsemblMetazoa" id="AQUA008183-PA"/>
    </source>
</evidence>
<keyword evidence="3" id="KW-1185">Reference proteome</keyword>
<evidence type="ECO:0000256" key="1">
    <source>
        <dbReference type="SAM" id="MobiDB-lite"/>
    </source>
</evidence>
<dbReference type="Proteomes" id="UP000076407">
    <property type="component" value="Unassembled WGS sequence"/>
</dbReference>
<protein>
    <submittedName>
        <fullName evidence="2">Uncharacterized protein</fullName>
    </submittedName>
</protein>
<reference evidence="2" key="1">
    <citation type="submission" date="2020-05" db="UniProtKB">
        <authorList>
            <consortium name="EnsemblMetazoa"/>
        </authorList>
    </citation>
    <scope>IDENTIFICATION</scope>
    <source>
        <strain evidence="2">SANGQUA</strain>
    </source>
</reference>
<accession>A0A182XED0</accession>